<dbReference type="Pfam" id="PF00079">
    <property type="entry name" value="Serpin"/>
    <property type="match status" value="1"/>
</dbReference>
<dbReference type="GO" id="GO:0004867">
    <property type="term" value="F:serine-type endopeptidase inhibitor activity"/>
    <property type="evidence" value="ECO:0007669"/>
    <property type="project" value="UniProtKB-KW"/>
</dbReference>
<dbReference type="FunFam" id="2.10.310.10:FF:000001">
    <property type="entry name" value="Serpin family A member 1"/>
    <property type="match status" value="1"/>
</dbReference>
<dbReference type="Gene3D" id="3.30.497.10">
    <property type="entry name" value="Antithrombin, subunit I, domain 2"/>
    <property type="match status" value="1"/>
</dbReference>
<proteinExistence type="inferred from homology"/>
<keyword evidence="2" id="KW-0646">Protease inhibitor</keyword>
<dbReference type="GO" id="GO:0005615">
    <property type="term" value="C:extracellular space"/>
    <property type="evidence" value="ECO:0007669"/>
    <property type="project" value="InterPro"/>
</dbReference>
<keyword evidence="9" id="KW-1185">Reference proteome</keyword>
<dbReference type="InterPro" id="IPR036186">
    <property type="entry name" value="Serpin_sf"/>
</dbReference>
<feature type="domain" description="Serpin" evidence="7">
    <location>
        <begin position="25"/>
        <end position="384"/>
    </location>
</feature>
<gene>
    <name evidence="8" type="primary">A1at2_1</name>
    <name evidence="8" type="ORF">CHLHAR_R05719</name>
</gene>
<dbReference type="PRINTS" id="PR00780">
    <property type="entry name" value="LEUSERPINII"/>
</dbReference>
<reference evidence="8" key="1">
    <citation type="submission" date="2019-10" db="EMBL/GenBank/DDBJ databases">
        <title>Bird 10,000 Genomes (B10K) Project - Family phase.</title>
        <authorList>
            <person name="Zhang G."/>
        </authorList>
    </citation>
    <scope>NUCLEOTIDE SEQUENCE</scope>
    <source>
        <strain evidence="8">B10K-IZ-033-78</strain>
        <tissue evidence="8">Muscle</tissue>
    </source>
</reference>
<evidence type="ECO:0000259" key="7">
    <source>
        <dbReference type="SMART" id="SM00093"/>
    </source>
</evidence>
<keyword evidence="4" id="KW-0722">Serine protease inhibitor</keyword>
<dbReference type="Proteomes" id="UP000640999">
    <property type="component" value="Unassembled WGS sequence"/>
</dbReference>
<evidence type="ECO:0000256" key="1">
    <source>
        <dbReference type="ARBA" id="ARBA00009500"/>
    </source>
</evidence>
<dbReference type="PROSITE" id="PS00284">
    <property type="entry name" value="SERPIN"/>
    <property type="match status" value="1"/>
</dbReference>
<comment type="similarity">
    <text evidence="1 6">Belongs to the serpin family.</text>
</comment>
<sequence>EDQTQADHENLPYVKLAPSNADFAFKLYKQIRDELGDGNIFFSPLSISTAFAMLTLGARSNTLRELYKGLAFNLTKMEEQEIHEGFQHILQLLNDPHREDQLNMGNALFIDNRVELLQNFLDRVTKFYYAEPVSSNFQNPPEALKEINMYVETKTHGKIVDLVKSLDQETMMVLINYIFFKGSWEKPFNSLNTRDDDFFLDAKNSVKVKMMHQNKNFNVHRDEKLSCWVVEIPYRGNVTSFFILPDEGSMKQVEDALLKETVSNWLRALEKREIYLDLPKFSVSGSYDVMNLFKKMGVTEVFSDQADLSGLAKNLLKVSKAIHKATVDVRENGTEAAAVTEIEMVLLSLPFPPPPHITFNKPFLMMIIDKTTDGLLFLGRIGDPT</sequence>
<dbReference type="Gene3D" id="2.30.39.10">
    <property type="entry name" value="Alpha-1-antitrypsin, domain 1"/>
    <property type="match status" value="1"/>
</dbReference>
<name>A0A850UNL4_9CORV</name>
<keyword evidence="3" id="KW-0732">Signal</keyword>
<dbReference type="SUPFAM" id="SSF56574">
    <property type="entry name" value="Serpins"/>
    <property type="match status" value="1"/>
</dbReference>
<evidence type="ECO:0000256" key="4">
    <source>
        <dbReference type="ARBA" id="ARBA00022900"/>
    </source>
</evidence>
<evidence type="ECO:0000313" key="8">
    <source>
        <dbReference type="EMBL" id="NWH32976.1"/>
    </source>
</evidence>
<dbReference type="PANTHER" id="PTHR11461:SF165">
    <property type="entry name" value="ALPHA-1-ANTITRYPSIN"/>
    <property type="match status" value="1"/>
</dbReference>
<accession>A0A850UNL4</accession>
<comment type="caution">
    <text evidence="8">The sequence shown here is derived from an EMBL/GenBank/DDBJ whole genome shotgun (WGS) entry which is preliminary data.</text>
</comment>
<evidence type="ECO:0000313" key="9">
    <source>
        <dbReference type="Proteomes" id="UP000640999"/>
    </source>
</evidence>
<keyword evidence="5" id="KW-0325">Glycoprotein</keyword>
<dbReference type="Gene3D" id="2.10.310.10">
    <property type="entry name" value="Serpins superfamily"/>
    <property type="match status" value="1"/>
</dbReference>
<evidence type="ECO:0000256" key="5">
    <source>
        <dbReference type="ARBA" id="ARBA00023180"/>
    </source>
</evidence>
<dbReference type="AlphaFoldDB" id="A0A850UNL4"/>
<feature type="non-terminal residue" evidence="8">
    <location>
        <position position="385"/>
    </location>
</feature>
<evidence type="ECO:0000256" key="3">
    <source>
        <dbReference type="ARBA" id="ARBA00022729"/>
    </source>
</evidence>
<dbReference type="InterPro" id="IPR000215">
    <property type="entry name" value="Serpin_fam"/>
</dbReference>
<dbReference type="SMART" id="SM00093">
    <property type="entry name" value="SERPIN"/>
    <property type="match status" value="1"/>
</dbReference>
<organism evidence="8 9">
    <name type="scientific">Chloropsis hardwickii</name>
    <dbReference type="NCBI Taxonomy" id="667144"/>
    <lineage>
        <taxon>Eukaryota</taxon>
        <taxon>Metazoa</taxon>
        <taxon>Chordata</taxon>
        <taxon>Craniata</taxon>
        <taxon>Vertebrata</taxon>
        <taxon>Euteleostomi</taxon>
        <taxon>Archelosauria</taxon>
        <taxon>Archosauria</taxon>
        <taxon>Dinosauria</taxon>
        <taxon>Saurischia</taxon>
        <taxon>Theropoda</taxon>
        <taxon>Coelurosauria</taxon>
        <taxon>Aves</taxon>
        <taxon>Neognathae</taxon>
        <taxon>Neoaves</taxon>
        <taxon>Telluraves</taxon>
        <taxon>Australaves</taxon>
        <taxon>Passeriformes</taxon>
        <taxon>Corvoidea</taxon>
        <taxon>Irenidae</taxon>
        <taxon>Chloropsis</taxon>
    </lineage>
</organism>
<dbReference type="InterPro" id="IPR023795">
    <property type="entry name" value="Serpin_CS"/>
</dbReference>
<evidence type="ECO:0000256" key="2">
    <source>
        <dbReference type="ARBA" id="ARBA00022690"/>
    </source>
</evidence>
<dbReference type="OrthoDB" id="671595at2759"/>
<protein>
    <submittedName>
        <fullName evidence="8">A1AT2 antiproteinase</fullName>
    </submittedName>
</protein>
<dbReference type="FunFam" id="3.30.497.10:FF:000001">
    <property type="entry name" value="Serine protease inhibitor"/>
    <property type="match status" value="1"/>
</dbReference>
<dbReference type="FunFam" id="2.30.39.10:FF:000003">
    <property type="entry name" value="alpha-1-antitrypsin isoform X1"/>
    <property type="match status" value="1"/>
</dbReference>
<dbReference type="PANTHER" id="PTHR11461">
    <property type="entry name" value="SERINE PROTEASE INHIBITOR, SERPIN"/>
    <property type="match status" value="1"/>
</dbReference>
<dbReference type="InterPro" id="IPR042185">
    <property type="entry name" value="Serpin_sf_2"/>
</dbReference>
<dbReference type="InterPro" id="IPR023796">
    <property type="entry name" value="Serpin_dom"/>
</dbReference>
<evidence type="ECO:0000256" key="6">
    <source>
        <dbReference type="RuleBase" id="RU000411"/>
    </source>
</evidence>
<dbReference type="InterPro" id="IPR042178">
    <property type="entry name" value="Serpin_sf_1"/>
</dbReference>
<feature type="non-terminal residue" evidence="8">
    <location>
        <position position="1"/>
    </location>
</feature>
<dbReference type="EMBL" id="WEIW01000358">
    <property type="protein sequence ID" value="NWH32976.1"/>
    <property type="molecule type" value="Genomic_DNA"/>
</dbReference>